<evidence type="ECO:0000313" key="8">
    <source>
        <dbReference type="EMBL" id="HHF53381.1"/>
    </source>
</evidence>
<feature type="binding site" evidence="5">
    <location>
        <begin position="244"/>
        <end position="251"/>
    </location>
    <ligand>
        <name>ATP</name>
        <dbReference type="ChEBI" id="CHEBI:30616"/>
    </ligand>
</feature>
<evidence type="ECO:0000256" key="1">
    <source>
        <dbReference type="ARBA" id="ARBA00006474"/>
    </source>
</evidence>
<dbReference type="EMBL" id="DRTX01000168">
    <property type="protein sequence ID" value="HHF53381.1"/>
    <property type="molecule type" value="Genomic_DNA"/>
</dbReference>
<reference evidence="8" key="1">
    <citation type="journal article" date="2020" name="mSystems">
        <title>Genome- and Community-Level Interaction Insights into Carbon Utilization and Element Cycling Functions of Hydrothermarchaeota in Hydrothermal Sediment.</title>
        <authorList>
            <person name="Zhou Z."/>
            <person name="Liu Y."/>
            <person name="Xu W."/>
            <person name="Pan J."/>
            <person name="Luo Z.H."/>
            <person name="Li M."/>
        </authorList>
    </citation>
    <scope>NUCLEOTIDE SEQUENCE [LARGE SCALE GENOMIC DNA]</scope>
    <source>
        <strain evidence="8">HyVt-96</strain>
    </source>
</reference>
<dbReference type="Pfam" id="PF01580">
    <property type="entry name" value="FtsK_SpoIIIE"/>
    <property type="match status" value="1"/>
</dbReference>
<dbReference type="PROSITE" id="PS50901">
    <property type="entry name" value="FTSK"/>
    <property type="match status" value="1"/>
</dbReference>
<keyword evidence="6" id="KW-0472">Membrane</keyword>
<organism evidence="8">
    <name type="scientific">candidate division WOR-3 bacterium</name>
    <dbReference type="NCBI Taxonomy" id="2052148"/>
    <lineage>
        <taxon>Bacteria</taxon>
        <taxon>Bacteria division WOR-3</taxon>
    </lineage>
</organism>
<keyword evidence="6" id="KW-0812">Transmembrane</keyword>
<feature type="non-terminal residue" evidence="8">
    <location>
        <position position="1"/>
    </location>
</feature>
<dbReference type="Pfam" id="PF09397">
    <property type="entry name" value="FtsK_gamma"/>
    <property type="match status" value="1"/>
</dbReference>
<evidence type="ECO:0000256" key="5">
    <source>
        <dbReference type="PROSITE-ProRule" id="PRU00289"/>
    </source>
</evidence>
<comment type="caution">
    <text evidence="8">The sequence shown here is derived from an EMBL/GenBank/DDBJ whole genome shotgun (WGS) entry which is preliminary data.</text>
</comment>
<dbReference type="PANTHER" id="PTHR22683:SF41">
    <property type="entry name" value="DNA TRANSLOCASE FTSK"/>
    <property type="match status" value="1"/>
</dbReference>
<dbReference type="InterPro" id="IPR036388">
    <property type="entry name" value="WH-like_DNA-bd_sf"/>
</dbReference>
<evidence type="ECO:0000259" key="7">
    <source>
        <dbReference type="PROSITE" id="PS50901"/>
    </source>
</evidence>
<dbReference type="SUPFAM" id="SSF46785">
    <property type="entry name" value="Winged helix' DNA-binding domain"/>
    <property type="match status" value="1"/>
</dbReference>
<keyword evidence="2 5" id="KW-0547">Nucleotide-binding</keyword>
<dbReference type="InterPro" id="IPR036390">
    <property type="entry name" value="WH_DNA-bd_sf"/>
</dbReference>
<dbReference type="InterPro" id="IPR050206">
    <property type="entry name" value="FtsK/SpoIIIE/SftA"/>
</dbReference>
<dbReference type="Pfam" id="PF17854">
    <property type="entry name" value="FtsK_alpha"/>
    <property type="match status" value="1"/>
</dbReference>
<keyword evidence="3 5" id="KW-0067">ATP-binding</keyword>
<dbReference type="GO" id="GO:0005524">
    <property type="term" value="F:ATP binding"/>
    <property type="evidence" value="ECO:0007669"/>
    <property type="project" value="UniProtKB-UniRule"/>
</dbReference>
<dbReference type="SMART" id="SM00382">
    <property type="entry name" value="AAA"/>
    <property type="match status" value="1"/>
</dbReference>
<evidence type="ECO:0000256" key="4">
    <source>
        <dbReference type="ARBA" id="ARBA00023125"/>
    </source>
</evidence>
<gene>
    <name evidence="8" type="ORF">ENL43_03350</name>
</gene>
<dbReference type="InterPro" id="IPR003593">
    <property type="entry name" value="AAA+_ATPase"/>
</dbReference>
<comment type="similarity">
    <text evidence="1">Belongs to the FtsK/SpoIIIE/SftA family.</text>
</comment>
<dbReference type="Gene3D" id="1.10.10.10">
    <property type="entry name" value="Winged helix-like DNA-binding domain superfamily/Winged helix DNA-binding domain"/>
    <property type="match status" value="1"/>
</dbReference>
<protein>
    <submittedName>
        <fullName evidence="8">DUF87 domain-containing protein</fullName>
    </submittedName>
</protein>
<dbReference type="InterPro" id="IPR027417">
    <property type="entry name" value="P-loop_NTPase"/>
</dbReference>
<sequence>IAVSVFQWIENFAGIAGKIIVSLLFILLSIYVLFPGIFGKKGEEEEAQKKIISEREIVIGEKPAGKVKRRKTREKPVTSIEGKPYVYPAISGEALLKLLNKVPVAEATVDREECEKNKKLIEEKLKEFGVDGRVVAYYAGPVVTRYEYEPAPGIKVSRIVNLADDLALRMKSNKIRIVAPLPEKGLIGIEVPNRKRRIVYFRELAEREEFRKLKSPLGFALGVDTAGNPVYADLSKMPHLLIAGATGSGKSVCINTIITSILLRATPEEVRFLLIDPKRIELSYYEGIPHLLVPVVKDRKLAVEALKSAVKWMDIRYRHFARDGVRDIESHNKRAKERGEELLPYVVIIIDEFADLILTTGREIEEPLARLAQMARAVGIHLVVATQRPSVDVITGMIKANFPVRIAFKVPSKVDSRTILDEMGAEKLLGRGDMLFIPPGTSELLRLHGPFVSEEETKEITKILTIDYIKGMLSKYFPEMEDGYQIIKELVERNLHIPMIRIDEPGLDERENILVDFLMEETGLEEDEVRKRIMEVRANYYRMIPEMLEVPLEKAEEVQEIEGEYDPLLEEAAKLVVLEGKASATLLQRKLKVGFARAARIIDQLEEIGVIGPQEGTKARKVLVSLEELDNLFGKH</sequence>
<feature type="domain" description="FtsK" evidence="7">
    <location>
        <begin position="227"/>
        <end position="417"/>
    </location>
</feature>
<keyword evidence="6" id="KW-1133">Transmembrane helix</keyword>
<dbReference type="SUPFAM" id="SSF52540">
    <property type="entry name" value="P-loop containing nucleoside triphosphate hydrolases"/>
    <property type="match status" value="1"/>
</dbReference>
<dbReference type="AlphaFoldDB" id="A0A7V5LTJ3"/>
<keyword evidence="4" id="KW-0238">DNA-binding</keyword>
<dbReference type="InterPro" id="IPR041027">
    <property type="entry name" value="FtsK_alpha"/>
</dbReference>
<proteinExistence type="inferred from homology"/>
<dbReference type="CDD" id="cd01127">
    <property type="entry name" value="TrwB_TraG_TraD_VirD4"/>
    <property type="match status" value="1"/>
</dbReference>
<dbReference type="InterPro" id="IPR018541">
    <property type="entry name" value="Ftsk_gamma"/>
</dbReference>
<dbReference type="Proteomes" id="UP000886050">
    <property type="component" value="Unassembled WGS sequence"/>
</dbReference>
<dbReference type="SMART" id="SM00843">
    <property type="entry name" value="Ftsk_gamma"/>
    <property type="match status" value="1"/>
</dbReference>
<name>A0A7V5LTJ3_UNCW3</name>
<accession>A0A7V5LTJ3</accession>
<evidence type="ECO:0000256" key="6">
    <source>
        <dbReference type="SAM" id="Phobius"/>
    </source>
</evidence>
<dbReference type="GO" id="GO:0003677">
    <property type="term" value="F:DNA binding"/>
    <property type="evidence" value="ECO:0007669"/>
    <property type="project" value="UniProtKB-KW"/>
</dbReference>
<dbReference type="Gene3D" id="3.30.980.40">
    <property type="match status" value="1"/>
</dbReference>
<evidence type="ECO:0000256" key="2">
    <source>
        <dbReference type="ARBA" id="ARBA00022741"/>
    </source>
</evidence>
<dbReference type="InterPro" id="IPR002543">
    <property type="entry name" value="FtsK_dom"/>
</dbReference>
<feature type="transmembrane region" description="Helical" evidence="6">
    <location>
        <begin position="12"/>
        <end position="34"/>
    </location>
</feature>
<dbReference type="Gene3D" id="3.40.50.300">
    <property type="entry name" value="P-loop containing nucleotide triphosphate hydrolases"/>
    <property type="match status" value="1"/>
</dbReference>
<evidence type="ECO:0000256" key="3">
    <source>
        <dbReference type="ARBA" id="ARBA00022840"/>
    </source>
</evidence>
<dbReference type="PANTHER" id="PTHR22683">
    <property type="entry name" value="SPORULATION PROTEIN RELATED"/>
    <property type="match status" value="1"/>
</dbReference>